<evidence type="ECO:0000256" key="5">
    <source>
        <dbReference type="ARBA" id="ARBA00014944"/>
    </source>
</evidence>
<evidence type="ECO:0000256" key="17">
    <source>
        <dbReference type="SAM" id="Phobius"/>
    </source>
</evidence>
<sequence length="213" mass="23989">MNLPNRLTVARLYITAGFVASMTLAWNWKSPGGPDWRPFGLWTWSWSWGYTAGLIFFVAASITDYFDGSIARRRNLVTDFGKLMDPVADKVLMAAAFICLIPEHAIPAWAAIVIISREFLITGLRLLALSKGIILPADKMGKHKTVWQMVTVIYFLLLLSLSEFERAGFISGLFWWFHAWRYGGAVLIAAALILTLYSAFGYVWKNRELFAAA</sequence>
<evidence type="ECO:0000256" key="6">
    <source>
        <dbReference type="ARBA" id="ARBA00022516"/>
    </source>
</evidence>
<dbReference type="InterPro" id="IPR050324">
    <property type="entry name" value="CDP-alcohol_PTase-I"/>
</dbReference>
<evidence type="ECO:0000313" key="18">
    <source>
        <dbReference type="EMBL" id="EDY16400.1"/>
    </source>
</evidence>
<keyword evidence="8 17" id="KW-0812">Transmembrane</keyword>
<dbReference type="InterPro" id="IPR048254">
    <property type="entry name" value="CDP_ALCOHOL_P_TRANSF_CS"/>
</dbReference>
<proteinExistence type="inferred from homology"/>
<feature type="transmembrane region" description="Helical" evidence="17">
    <location>
        <begin position="87"/>
        <end position="106"/>
    </location>
</feature>
<evidence type="ECO:0000256" key="10">
    <source>
        <dbReference type="ARBA" id="ARBA00023098"/>
    </source>
</evidence>
<evidence type="ECO:0000256" key="8">
    <source>
        <dbReference type="ARBA" id="ARBA00022692"/>
    </source>
</evidence>
<dbReference type="InParanoid" id="B4DB26"/>
<dbReference type="InterPro" id="IPR000462">
    <property type="entry name" value="CDP-OH_P_trans"/>
</dbReference>
<keyword evidence="13" id="KW-1208">Phospholipid metabolism</keyword>
<dbReference type="RefSeq" id="WP_006983436.1">
    <property type="nucleotide sequence ID" value="NZ_ABVL01000034.1"/>
</dbReference>
<dbReference type="STRING" id="497964.CfE428DRAFT_6117"/>
<evidence type="ECO:0000256" key="7">
    <source>
        <dbReference type="ARBA" id="ARBA00022679"/>
    </source>
</evidence>
<comment type="similarity">
    <text evidence="3 16">Belongs to the CDP-alcohol phosphatidyltransferase class-I family.</text>
</comment>
<keyword evidence="6" id="KW-0444">Lipid biosynthesis</keyword>
<dbReference type="Proteomes" id="UP000005824">
    <property type="component" value="Unassembled WGS sequence"/>
</dbReference>
<evidence type="ECO:0000256" key="1">
    <source>
        <dbReference type="ARBA" id="ARBA00004141"/>
    </source>
</evidence>
<evidence type="ECO:0000256" key="2">
    <source>
        <dbReference type="ARBA" id="ARBA00005042"/>
    </source>
</evidence>
<comment type="pathway">
    <text evidence="2">Phospholipid metabolism; phosphatidylglycerol biosynthesis; phosphatidylglycerol from CDP-diacylglycerol: step 1/2.</text>
</comment>
<dbReference type="Pfam" id="PF01066">
    <property type="entry name" value="CDP-OH_P_transf"/>
    <property type="match status" value="1"/>
</dbReference>
<evidence type="ECO:0000313" key="19">
    <source>
        <dbReference type="Proteomes" id="UP000005824"/>
    </source>
</evidence>
<dbReference type="EMBL" id="ABVL01000034">
    <property type="protein sequence ID" value="EDY16400.1"/>
    <property type="molecule type" value="Genomic_DNA"/>
</dbReference>
<dbReference type="InterPro" id="IPR004570">
    <property type="entry name" value="Phosphatidylglycerol_P_synth"/>
</dbReference>
<dbReference type="PANTHER" id="PTHR14269">
    <property type="entry name" value="CDP-DIACYLGLYCEROL--GLYCEROL-3-PHOSPHATE 3-PHOSPHATIDYLTRANSFERASE-RELATED"/>
    <property type="match status" value="1"/>
</dbReference>
<evidence type="ECO:0000256" key="9">
    <source>
        <dbReference type="ARBA" id="ARBA00022989"/>
    </source>
</evidence>
<name>B4DB26_9BACT</name>
<dbReference type="GO" id="GO:0008444">
    <property type="term" value="F:CDP-diacylglycerol-glycerol-3-phosphate 3-phosphatidyltransferase activity"/>
    <property type="evidence" value="ECO:0007669"/>
    <property type="project" value="UniProtKB-UniRule"/>
</dbReference>
<organism evidence="18 19">
    <name type="scientific">Chthoniobacter flavus Ellin428</name>
    <dbReference type="NCBI Taxonomy" id="497964"/>
    <lineage>
        <taxon>Bacteria</taxon>
        <taxon>Pseudomonadati</taxon>
        <taxon>Verrucomicrobiota</taxon>
        <taxon>Spartobacteria</taxon>
        <taxon>Chthoniobacterales</taxon>
        <taxon>Chthoniobacteraceae</taxon>
        <taxon>Chthoniobacter</taxon>
    </lineage>
</organism>
<dbReference type="eggNOG" id="COG0558">
    <property type="taxonomic scope" value="Bacteria"/>
</dbReference>
<evidence type="ECO:0000256" key="15">
    <source>
        <dbReference type="NCBIfam" id="TIGR00560"/>
    </source>
</evidence>
<feature type="transmembrane region" description="Helical" evidence="17">
    <location>
        <begin position="48"/>
        <end position="66"/>
    </location>
</feature>
<comment type="catalytic activity">
    <reaction evidence="14">
        <text>a CDP-1,2-diacyl-sn-glycerol + sn-glycerol 3-phosphate = a 1,2-diacyl-sn-glycero-3-phospho-(1'-sn-glycero-3'-phosphate) + CMP + H(+)</text>
        <dbReference type="Rhea" id="RHEA:12593"/>
        <dbReference type="ChEBI" id="CHEBI:15378"/>
        <dbReference type="ChEBI" id="CHEBI:57597"/>
        <dbReference type="ChEBI" id="CHEBI:58332"/>
        <dbReference type="ChEBI" id="CHEBI:60110"/>
        <dbReference type="ChEBI" id="CHEBI:60377"/>
        <dbReference type="EC" id="2.7.8.5"/>
    </reaction>
</comment>
<keyword evidence="9 17" id="KW-1133">Transmembrane helix</keyword>
<evidence type="ECO:0000256" key="3">
    <source>
        <dbReference type="ARBA" id="ARBA00010441"/>
    </source>
</evidence>
<dbReference type="InterPro" id="IPR043130">
    <property type="entry name" value="CDP-OH_PTrfase_TM_dom"/>
</dbReference>
<evidence type="ECO:0000256" key="11">
    <source>
        <dbReference type="ARBA" id="ARBA00023136"/>
    </source>
</evidence>
<evidence type="ECO:0000256" key="16">
    <source>
        <dbReference type="RuleBase" id="RU003750"/>
    </source>
</evidence>
<protein>
    <recommendedName>
        <fullName evidence="5 15">CDP-diacylglycerol--glycerol-3-phosphate 3-phosphatidyltransferase</fullName>
        <ecNumber evidence="4 15">2.7.8.5</ecNumber>
    </recommendedName>
</protein>
<feature type="transmembrane region" description="Helical" evidence="17">
    <location>
        <begin position="12"/>
        <end position="28"/>
    </location>
</feature>
<feature type="transmembrane region" description="Helical" evidence="17">
    <location>
        <begin position="146"/>
        <end position="162"/>
    </location>
</feature>
<evidence type="ECO:0000256" key="12">
    <source>
        <dbReference type="ARBA" id="ARBA00023209"/>
    </source>
</evidence>
<reference evidence="18 19" key="1">
    <citation type="journal article" date="2011" name="J. Bacteriol.">
        <title>Genome sequence of Chthoniobacter flavus Ellin428, an aerobic heterotrophic soil bacterium.</title>
        <authorList>
            <person name="Kant R."/>
            <person name="van Passel M.W."/>
            <person name="Palva A."/>
            <person name="Lucas S."/>
            <person name="Lapidus A."/>
            <person name="Glavina Del Rio T."/>
            <person name="Dalin E."/>
            <person name="Tice H."/>
            <person name="Bruce D."/>
            <person name="Goodwin L."/>
            <person name="Pitluck S."/>
            <person name="Larimer F.W."/>
            <person name="Land M.L."/>
            <person name="Hauser L."/>
            <person name="Sangwan P."/>
            <person name="de Vos W.M."/>
            <person name="Janssen P.H."/>
            <person name="Smidt H."/>
        </authorList>
    </citation>
    <scope>NUCLEOTIDE SEQUENCE [LARGE SCALE GENOMIC DNA]</scope>
    <source>
        <strain evidence="18 19">Ellin428</strain>
    </source>
</reference>
<keyword evidence="7 16" id="KW-0808">Transferase</keyword>
<keyword evidence="12" id="KW-0594">Phospholipid biosynthesis</keyword>
<comment type="subcellular location">
    <subcellularLocation>
        <location evidence="1">Membrane</location>
        <topology evidence="1">Multi-pass membrane protein</topology>
    </subcellularLocation>
</comment>
<keyword evidence="10" id="KW-0443">Lipid metabolism</keyword>
<feature type="transmembrane region" description="Helical" evidence="17">
    <location>
        <begin position="182"/>
        <end position="204"/>
    </location>
</feature>
<dbReference type="GO" id="GO:0046474">
    <property type="term" value="P:glycerophospholipid biosynthetic process"/>
    <property type="evidence" value="ECO:0007669"/>
    <property type="project" value="TreeGrafter"/>
</dbReference>
<dbReference type="PANTHER" id="PTHR14269:SF62">
    <property type="entry name" value="CDP-DIACYLGLYCEROL--GLYCEROL-3-PHOSPHATE 3-PHOSPHATIDYLTRANSFERASE 1, CHLOROPLASTIC"/>
    <property type="match status" value="1"/>
</dbReference>
<dbReference type="Gene3D" id="1.20.120.1760">
    <property type="match status" value="1"/>
</dbReference>
<dbReference type="AlphaFoldDB" id="B4DB26"/>
<evidence type="ECO:0000256" key="14">
    <source>
        <dbReference type="ARBA" id="ARBA00048586"/>
    </source>
</evidence>
<evidence type="ECO:0000256" key="4">
    <source>
        <dbReference type="ARBA" id="ARBA00013170"/>
    </source>
</evidence>
<gene>
    <name evidence="18" type="ORF">CfE428DRAFT_6117</name>
</gene>
<dbReference type="PROSITE" id="PS00379">
    <property type="entry name" value="CDP_ALCOHOL_P_TRANSF"/>
    <property type="match status" value="1"/>
</dbReference>
<comment type="caution">
    <text evidence="18">The sequence shown here is derived from an EMBL/GenBank/DDBJ whole genome shotgun (WGS) entry which is preliminary data.</text>
</comment>
<keyword evidence="11 17" id="KW-0472">Membrane</keyword>
<accession>B4DB26</accession>
<dbReference type="GO" id="GO:0016020">
    <property type="term" value="C:membrane"/>
    <property type="evidence" value="ECO:0007669"/>
    <property type="project" value="UniProtKB-SubCell"/>
</dbReference>
<dbReference type="PIRSF" id="PIRSF000847">
    <property type="entry name" value="Phos_ph_gly_syn"/>
    <property type="match status" value="1"/>
</dbReference>
<evidence type="ECO:0000256" key="13">
    <source>
        <dbReference type="ARBA" id="ARBA00023264"/>
    </source>
</evidence>
<dbReference type="EC" id="2.7.8.5" evidence="4 15"/>
<keyword evidence="19" id="KW-1185">Reference proteome</keyword>
<dbReference type="NCBIfam" id="TIGR00560">
    <property type="entry name" value="pgsA"/>
    <property type="match status" value="1"/>
</dbReference>